<name>A0A1H8JZM3_9RHOB</name>
<dbReference type="EMBL" id="FOCE01000008">
    <property type="protein sequence ID" value="SEN86209.1"/>
    <property type="molecule type" value="Genomic_DNA"/>
</dbReference>
<dbReference type="InterPro" id="IPR021139">
    <property type="entry name" value="NYN"/>
</dbReference>
<evidence type="ECO:0000259" key="1">
    <source>
        <dbReference type="Pfam" id="PF01936"/>
    </source>
</evidence>
<reference evidence="2 3" key="1">
    <citation type="submission" date="2016-10" db="EMBL/GenBank/DDBJ databases">
        <authorList>
            <person name="de Groot N.N."/>
        </authorList>
    </citation>
    <scope>NUCLEOTIDE SEQUENCE [LARGE SCALE GENOMIC DNA]</scope>
    <source>
        <strain evidence="2 3">DSM 3857</strain>
    </source>
</reference>
<organism evidence="2 3">
    <name type="scientific">Gemmobacter aquatilis</name>
    <dbReference type="NCBI Taxonomy" id="933059"/>
    <lineage>
        <taxon>Bacteria</taxon>
        <taxon>Pseudomonadati</taxon>
        <taxon>Pseudomonadota</taxon>
        <taxon>Alphaproteobacteria</taxon>
        <taxon>Rhodobacterales</taxon>
        <taxon>Paracoccaceae</taxon>
        <taxon>Gemmobacter</taxon>
    </lineage>
</organism>
<evidence type="ECO:0000313" key="3">
    <source>
        <dbReference type="Proteomes" id="UP000198761"/>
    </source>
</evidence>
<dbReference type="Pfam" id="PF01936">
    <property type="entry name" value="NYN"/>
    <property type="match status" value="1"/>
</dbReference>
<proteinExistence type="predicted"/>
<feature type="domain" description="NYN" evidence="1">
    <location>
        <begin position="17"/>
        <end position="143"/>
    </location>
</feature>
<keyword evidence="3" id="KW-1185">Reference proteome</keyword>
<dbReference type="AlphaFoldDB" id="A0A1H8JZM3"/>
<evidence type="ECO:0000313" key="2">
    <source>
        <dbReference type="EMBL" id="SEN86209.1"/>
    </source>
</evidence>
<accession>A0A1H8JZM3</accession>
<dbReference type="Proteomes" id="UP000198761">
    <property type="component" value="Unassembled WGS sequence"/>
</dbReference>
<dbReference type="GO" id="GO:0004540">
    <property type="term" value="F:RNA nuclease activity"/>
    <property type="evidence" value="ECO:0007669"/>
    <property type="project" value="InterPro"/>
</dbReference>
<sequence length="231" mass="24912">MTLPFQDLAASVAPKTRLALCIDGENLSAALAGQIITRALGFGQPAIRRVYGNAAQLPQWDAAPGFRLVHSGKGKNATDLLLTVEAMALIHDGLADALVIASSDRDFSHLATHLRERGTPVIGMGEAKTSADFRKACTKFIELGQAVVPVLPAPEPKAKPKPIDAFLRELFNEGPKTGLPISAVNQAVQKWGNFKLSTAGYSSWKQFFAARAEEYEVIPAANGPLIRWRNR</sequence>
<gene>
    <name evidence="2" type="ORF">SAMN04488103_108153</name>
</gene>
<dbReference type="RefSeq" id="WP_175482122.1">
    <property type="nucleotide sequence ID" value="NZ_FOCE01000008.1"/>
</dbReference>
<dbReference type="STRING" id="933059.SAMN04488103_108153"/>
<dbReference type="PANTHER" id="PTHR35811">
    <property type="entry name" value="SLR1870 PROTEIN"/>
    <property type="match status" value="1"/>
</dbReference>
<dbReference type="PANTHER" id="PTHR35811:SF1">
    <property type="entry name" value="HTH OST-TYPE DOMAIN-CONTAINING PROTEIN"/>
    <property type="match status" value="1"/>
</dbReference>
<dbReference type="Gene3D" id="3.40.50.1010">
    <property type="entry name" value="5'-nuclease"/>
    <property type="match status" value="1"/>
</dbReference>
<protein>
    <submittedName>
        <fullName evidence="2">Uncharacterized conserved protein, LabA/DUF88 family</fullName>
    </submittedName>
</protein>
<dbReference type="CDD" id="cd11297">
    <property type="entry name" value="PIN_LabA-like_N_1"/>
    <property type="match status" value="1"/>
</dbReference>